<evidence type="ECO:0000256" key="1">
    <source>
        <dbReference type="SAM" id="MobiDB-lite"/>
    </source>
</evidence>
<evidence type="ECO:0000313" key="3">
    <source>
        <dbReference type="Proteomes" id="UP000039865"/>
    </source>
</evidence>
<dbReference type="InParanoid" id="A0A077ZRE7"/>
<organism evidence="2 3">
    <name type="scientific">Stylonychia lemnae</name>
    <name type="common">Ciliate</name>
    <dbReference type="NCBI Taxonomy" id="5949"/>
    <lineage>
        <taxon>Eukaryota</taxon>
        <taxon>Sar</taxon>
        <taxon>Alveolata</taxon>
        <taxon>Ciliophora</taxon>
        <taxon>Intramacronucleata</taxon>
        <taxon>Spirotrichea</taxon>
        <taxon>Stichotrichia</taxon>
        <taxon>Sporadotrichida</taxon>
        <taxon>Oxytrichidae</taxon>
        <taxon>Stylonychinae</taxon>
        <taxon>Stylonychia</taxon>
    </lineage>
</organism>
<keyword evidence="3" id="KW-1185">Reference proteome</keyword>
<feature type="region of interest" description="Disordered" evidence="1">
    <location>
        <begin position="1"/>
        <end position="80"/>
    </location>
</feature>
<dbReference type="InterPro" id="IPR026173">
    <property type="entry name" value="SPAG17"/>
</dbReference>
<dbReference type="Proteomes" id="UP000039865">
    <property type="component" value="Unassembled WGS sequence"/>
</dbReference>
<sequence length="432" mass="49135">MQNNPQKPPSQELIMRMSQRINRSQHNSDKANSQYEQSQRPENQNATNDPQYQQQNDGGDDKESPIVALEPEDNYRQNGSNFMGTKKMMTQDGTSGGPQPSLYIQEKIYLKQREQEHILKSEEYHVVKTKDFNVIGRLRQEKPFVKAIVKSQAQSELNEKFITTECIADRRVKISSMAPRQYINAPSIEDVRKQGQHQMILSAINKKQTFAELINQANSMVTSVLHDPLKRSLNVLPSSLRYGIVQAGEAVYELIITCKNEDSIAQRFTIKPFTDRRIRFQQLDTGALAPGMIRKITVTVQSNEECTIKDTLQLITKTDIFKIPLEAQFLSPENYQREMQEQRALSGKTLANSRVRNKLNDSIQKGRISQRGDRIGGASIDGASEMDYIGGGHGNDWIQTTNSESKLPIIPQVNSRPFEVDPKKNLKDLLKK</sequence>
<evidence type="ECO:0000313" key="2">
    <source>
        <dbReference type="EMBL" id="CDW72467.1"/>
    </source>
</evidence>
<dbReference type="EMBL" id="CCKQ01001364">
    <property type="protein sequence ID" value="CDW72467.1"/>
    <property type="molecule type" value="Genomic_DNA"/>
</dbReference>
<dbReference type="PANTHER" id="PTHR21963:SF1">
    <property type="entry name" value="SPERM-ASSOCIATED ANTIGEN 17"/>
    <property type="match status" value="1"/>
</dbReference>
<dbReference type="PANTHER" id="PTHR21963">
    <property type="entry name" value="PF6"/>
    <property type="match status" value="1"/>
</dbReference>
<gene>
    <name evidence="2" type="primary">Contig5580.g5978</name>
    <name evidence="2" type="ORF">STYLEM_1427</name>
</gene>
<dbReference type="AlphaFoldDB" id="A0A077ZRE7"/>
<proteinExistence type="predicted"/>
<dbReference type="OrthoDB" id="10257153at2759"/>
<name>A0A077ZRE7_STYLE</name>
<reference evidence="2 3" key="1">
    <citation type="submission" date="2014-06" db="EMBL/GenBank/DDBJ databases">
        <authorList>
            <person name="Swart Estienne"/>
        </authorList>
    </citation>
    <scope>NUCLEOTIDE SEQUENCE [LARGE SCALE GENOMIC DNA]</scope>
    <source>
        <strain evidence="2 3">130c</strain>
    </source>
</reference>
<feature type="compositionally biased region" description="Polar residues" evidence="1">
    <location>
        <begin position="19"/>
        <end position="57"/>
    </location>
</feature>
<accession>A0A077ZRE7</accession>
<dbReference type="GO" id="GO:1904158">
    <property type="term" value="P:axonemal central apparatus assembly"/>
    <property type="evidence" value="ECO:0007669"/>
    <property type="project" value="TreeGrafter"/>
</dbReference>
<dbReference type="GO" id="GO:1990716">
    <property type="term" value="C:axonemal central apparatus"/>
    <property type="evidence" value="ECO:0007669"/>
    <property type="project" value="TreeGrafter"/>
</dbReference>
<protein>
    <submittedName>
        <fullName evidence="2">Uncharacterized protein</fullName>
    </submittedName>
</protein>